<name>A0ABS5F0N6_9PROT</name>
<evidence type="ECO:0000313" key="1">
    <source>
        <dbReference type="EMBL" id="MBR0666107.1"/>
    </source>
</evidence>
<protein>
    <recommendedName>
        <fullName evidence="3">Flagellar hook-length control protein FliK</fullName>
    </recommendedName>
</protein>
<dbReference type="RefSeq" id="WP_211853780.1">
    <property type="nucleotide sequence ID" value="NZ_JAAGBB010000020.1"/>
</dbReference>
<keyword evidence="2" id="KW-1185">Reference proteome</keyword>
<reference evidence="2" key="1">
    <citation type="journal article" date="2021" name="Syst. Appl. Microbiol.">
        <title>Roseomonas hellenica sp. nov., isolated from roots of wild-growing Alkanna tinctoria.</title>
        <authorList>
            <person name="Rat A."/>
            <person name="Naranjo H.D."/>
            <person name="Lebbe L."/>
            <person name="Cnockaert M."/>
            <person name="Krigas N."/>
            <person name="Grigoriadou K."/>
            <person name="Maloupa E."/>
            <person name="Willems A."/>
        </authorList>
    </citation>
    <scope>NUCLEOTIDE SEQUENCE [LARGE SCALE GENOMIC DNA]</scope>
    <source>
        <strain evidence="2">LMG 31523</strain>
    </source>
</reference>
<proteinExistence type="predicted"/>
<comment type="caution">
    <text evidence="1">The sequence shown here is derived from an EMBL/GenBank/DDBJ whole genome shotgun (WGS) entry which is preliminary data.</text>
</comment>
<organism evidence="1 2">
    <name type="scientific">Plastoroseomonas hellenica</name>
    <dbReference type="NCBI Taxonomy" id="2687306"/>
    <lineage>
        <taxon>Bacteria</taxon>
        <taxon>Pseudomonadati</taxon>
        <taxon>Pseudomonadota</taxon>
        <taxon>Alphaproteobacteria</taxon>
        <taxon>Acetobacterales</taxon>
        <taxon>Acetobacteraceae</taxon>
        <taxon>Plastoroseomonas</taxon>
    </lineage>
</organism>
<evidence type="ECO:0008006" key="3">
    <source>
        <dbReference type="Google" id="ProtNLM"/>
    </source>
</evidence>
<accession>A0ABS5F0N6</accession>
<gene>
    <name evidence="1" type="ORF">GXW71_17235</name>
</gene>
<sequence length="233" mass="23741">MNAIGATSALALQPLTAGSDKGASAAAPPTLLDQVASRQRGSFTSKELGEMMAALAPGLDTLPADEAEEVMSGLLGELATRRAAGQDAVLFTMEVPGGGFMATVMSASELARALASDDPASLGYTITDDGKTTYHRDVLRQALGMNDAKDGAAAEGKDALSPKDQVAAAIVAMLDKALREEKAGGEDDHSDVTAAPLSFTTEADGTKVNFFAFPRLAAEAGQSGPGLLLDVQA</sequence>
<dbReference type="Proteomes" id="UP001196870">
    <property type="component" value="Unassembled WGS sequence"/>
</dbReference>
<evidence type="ECO:0000313" key="2">
    <source>
        <dbReference type="Proteomes" id="UP001196870"/>
    </source>
</evidence>
<dbReference type="EMBL" id="JAAGBB010000020">
    <property type="protein sequence ID" value="MBR0666107.1"/>
    <property type="molecule type" value="Genomic_DNA"/>
</dbReference>